<dbReference type="Pfam" id="PF09339">
    <property type="entry name" value="HTH_IclR"/>
    <property type="match status" value="1"/>
</dbReference>
<sequence>MQSVERIVRIIGSFSLSEPRLGLDDLTKKSGLPKATVYRISEALCEEHVLEKDAITSTYRIGIKLFELGSLYLSSMRIKDIAFGEMEKLHLETGETIHMGILDGTEVVSIEGFESSRSLHTKLFIGKRAPLYCTAVGKAILAFLPESDREKLLESLELTRHTSNTITNKDSLRDELERVRSRGAAIDRGENEDGVVCVGAPIFDSSREVVASISISGPVFRMGEEVLIQYSRMLKEVVERISATQGYRSQEP</sequence>
<evidence type="ECO:0000256" key="2">
    <source>
        <dbReference type="ARBA" id="ARBA00023125"/>
    </source>
</evidence>
<dbReference type="PANTHER" id="PTHR30136:SF35">
    <property type="entry name" value="HTH-TYPE TRANSCRIPTIONAL REGULATOR RV1719"/>
    <property type="match status" value="1"/>
</dbReference>
<dbReference type="InterPro" id="IPR005471">
    <property type="entry name" value="Tscrpt_reg_IclR_N"/>
</dbReference>
<dbReference type="Pfam" id="PF01614">
    <property type="entry name" value="IclR_C"/>
    <property type="match status" value="1"/>
</dbReference>
<keyword evidence="1" id="KW-0805">Transcription regulation</keyword>
<dbReference type="SUPFAM" id="SSF46785">
    <property type="entry name" value="Winged helix' DNA-binding domain"/>
    <property type="match status" value="1"/>
</dbReference>
<dbReference type="PROSITE" id="PS51077">
    <property type="entry name" value="HTH_ICLR"/>
    <property type="match status" value="1"/>
</dbReference>
<keyword evidence="3" id="KW-0804">Transcription</keyword>
<evidence type="ECO:0000259" key="5">
    <source>
        <dbReference type="PROSITE" id="PS51078"/>
    </source>
</evidence>
<dbReference type="Gene3D" id="3.30.450.40">
    <property type="match status" value="1"/>
</dbReference>
<dbReference type="InterPro" id="IPR050707">
    <property type="entry name" value="HTH_MetabolicPath_Reg"/>
</dbReference>
<evidence type="ECO:0000259" key="4">
    <source>
        <dbReference type="PROSITE" id="PS51077"/>
    </source>
</evidence>
<dbReference type="Gene3D" id="1.10.10.10">
    <property type="entry name" value="Winged helix-like DNA-binding domain superfamily/Winged helix DNA-binding domain"/>
    <property type="match status" value="1"/>
</dbReference>
<dbReference type="AlphaFoldDB" id="A0A7C1GPA2"/>
<gene>
    <name evidence="6" type="ORF">ENN47_00745</name>
</gene>
<comment type="caution">
    <text evidence="6">The sequence shown here is derived from an EMBL/GenBank/DDBJ whole genome shotgun (WGS) entry which is preliminary data.</text>
</comment>
<dbReference type="EMBL" id="DSBT01000022">
    <property type="protein sequence ID" value="HDP76719.1"/>
    <property type="molecule type" value="Genomic_DNA"/>
</dbReference>
<dbReference type="SUPFAM" id="SSF55781">
    <property type="entry name" value="GAF domain-like"/>
    <property type="match status" value="1"/>
</dbReference>
<dbReference type="Proteomes" id="UP000886198">
    <property type="component" value="Unassembled WGS sequence"/>
</dbReference>
<dbReference type="InterPro" id="IPR014757">
    <property type="entry name" value="Tscrpt_reg_IclR_C"/>
</dbReference>
<protein>
    <submittedName>
        <fullName evidence="6">IclR family transcriptional regulator</fullName>
    </submittedName>
</protein>
<dbReference type="InterPro" id="IPR036388">
    <property type="entry name" value="WH-like_DNA-bd_sf"/>
</dbReference>
<proteinExistence type="predicted"/>
<keyword evidence="2" id="KW-0238">DNA-binding</keyword>
<evidence type="ECO:0000313" key="6">
    <source>
        <dbReference type="EMBL" id="HDP76719.1"/>
    </source>
</evidence>
<dbReference type="GO" id="GO:0045892">
    <property type="term" value="P:negative regulation of DNA-templated transcription"/>
    <property type="evidence" value="ECO:0007669"/>
    <property type="project" value="TreeGrafter"/>
</dbReference>
<accession>A0A7C1GPA2</accession>
<dbReference type="InterPro" id="IPR036390">
    <property type="entry name" value="WH_DNA-bd_sf"/>
</dbReference>
<dbReference type="GO" id="GO:0003677">
    <property type="term" value="F:DNA binding"/>
    <property type="evidence" value="ECO:0007669"/>
    <property type="project" value="UniProtKB-KW"/>
</dbReference>
<reference evidence="6" key="1">
    <citation type="journal article" date="2020" name="mSystems">
        <title>Genome- and Community-Level Interaction Insights into Carbon Utilization and Element Cycling Functions of Hydrothermarchaeota in Hydrothermal Sediment.</title>
        <authorList>
            <person name="Zhou Z."/>
            <person name="Liu Y."/>
            <person name="Xu W."/>
            <person name="Pan J."/>
            <person name="Luo Z.H."/>
            <person name="Li M."/>
        </authorList>
    </citation>
    <scope>NUCLEOTIDE SEQUENCE [LARGE SCALE GENOMIC DNA]</scope>
    <source>
        <strain evidence="6">SpSt-1179</strain>
    </source>
</reference>
<feature type="domain" description="IclR-ED" evidence="5">
    <location>
        <begin position="64"/>
        <end position="247"/>
    </location>
</feature>
<name>A0A7C1GPA2_9BACT</name>
<organism evidence="6">
    <name type="scientific">Mesotoga infera</name>
    <dbReference type="NCBI Taxonomy" id="1236046"/>
    <lineage>
        <taxon>Bacteria</taxon>
        <taxon>Thermotogati</taxon>
        <taxon>Thermotogota</taxon>
        <taxon>Thermotogae</taxon>
        <taxon>Kosmotogales</taxon>
        <taxon>Kosmotogaceae</taxon>
        <taxon>Mesotoga</taxon>
    </lineage>
</organism>
<evidence type="ECO:0000256" key="3">
    <source>
        <dbReference type="ARBA" id="ARBA00023163"/>
    </source>
</evidence>
<dbReference type="SMART" id="SM00346">
    <property type="entry name" value="HTH_ICLR"/>
    <property type="match status" value="1"/>
</dbReference>
<dbReference type="GO" id="GO:0003700">
    <property type="term" value="F:DNA-binding transcription factor activity"/>
    <property type="evidence" value="ECO:0007669"/>
    <property type="project" value="TreeGrafter"/>
</dbReference>
<dbReference type="InterPro" id="IPR029016">
    <property type="entry name" value="GAF-like_dom_sf"/>
</dbReference>
<feature type="domain" description="HTH iclR-type" evidence="4">
    <location>
        <begin position="1"/>
        <end position="63"/>
    </location>
</feature>
<dbReference type="PANTHER" id="PTHR30136">
    <property type="entry name" value="HELIX-TURN-HELIX TRANSCRIPTIONAL REGULATOR, ICLR FAMILY"/>
    <property type="match status" value="1"/>
</dbReference>
<dbReference type="PROSITE" id="PS51078">
    <property type="entry name" value="ICLR_ED"/>
    <property type="match status" value="1"/>
</dbReference>
<evidence type="ECO:0000256" key="1">
    <source>
        <dbReference type="ARBA" id="ARBA00023015"/>
    </source>
</evidence>